<sequence length="151" mass="16763">MGKRKEKNDFPRAVVREVDGQLVLDDPDAVEMIVAVGKINCKDTLAVNADRVEHFKRRIVERGMIPDQAVIVLLNVDNAYGRVLADVLMPGYNWQEIRDRGEVPFARGIVMREGLQKSLGAFDKEAATKLQSMTGMAVLVVDHDVAEVFAA</sequence>
<evidence type="ECO:0000313" key="1">
    <source>
        <dbReference type="EMBL" id="OGG72080.1"/>
    </source>
</evidence>
<protein>
    <submittedName>
        <fullName evidence="1">Uncharacterized protein</fullName>
    </submittedName>
</protein>
<dbReference type="AlphaFoldDB" id="A0A1F6EEL3"/>
<gene>
    <name evidence="1" type="ORF">A3A35_02325</name>
</gene>
<dbReference type="Proteomes" id="UP000179115">
    <property type="component" value="Unassembled WGS sequence"/>
</dbReference>
<comment type="caution">
    <text evidence="1">The sequence shown here is derived from an EMBL/GenBank/DDBJ whole genome shotgun (WGS) entry which is preliminary data.</text>
</comment>
<accession>A0A1F6EEL3</accession>
<name>A0A1F6EEL3_9BACT</name>
<proteinExistence type="predicted"/>
<dbReference type="EMBL" id="MFLV01000001">
    <property type="protein sequence ID" value="OGG72080.1"/>
    <property type="molecule type" value="Genomic_DNA"/>
</dbReference>
<reference evidence="1 2" key="1">
    <citation type="journal article" date="2016" name="Nat. Commun.">
        <title>Thousands of microbial genomes shed light on interconnected biogeochemical processes in an aquifer system.</title>
        <authorList>
            <person name="Anantharaman K."/>
            <person name="Brown C.T."/>
            <person name="Hug L.A."/>
            <person name="Sharon I."/>
            <person name="Castelle C.J."/>
            <person name="Probst A.J."/>
            <person name="Thomas B.C."/>
            <person name="Singh A."/>
            <person name="Wilkins M.J."/>
            <person name="Karaoz U."/>
            <person name="Brodie E.L."/>
            <person name="Williams K.H."/>
            <person name="Hubbard S.S."/>
            <person name="Banfield J.F."/>
        </authorList>
    </citation>
    <scope>NUCLEOTIDE SEQUENCE [LARGE SCALE GENOMIC DNA]</scope>
</reference>
<evidence type="ECO:0000313" key="2">
    <source>
        <dbReference type="Proteomes" id="UP000179115"/>
    </source>
</evidence>
<organism evidence="1 2">
    <name type="scientific">Candidatus Kaiserbacteria bacterium RIFCSPLOWO2_01_FULL_51_21</name>
    <dbReference type="NCBI Taxonomy" id="1798508"/>
    <lineage>
        <taxon>Bacteria</taxon>
        <taxon>Candidatus Kaiseribacteriota</taxon>
    </lineage>
</organism>